<gene>
    <name evidence="2" type="ORF">B0A50_08497</name>
</gene>
<dbReference type="Proteomes" id="UP000308549">
    <property type="component" value="Unassembled WGS sequence"/>
</dbReference>
<evidence type="ECO:0000313" key="3">
    <source>
        <dbReference type="Proteomes" id="UP000308549"/>
    </source>
</evidence>
<accession>A0A4V5N319</accession>
<comment type="caution">
    <text evidence="2">The sequence shown here is derived from an EMBL/GenBank/DDBJ whole genome shotgun (WGS) entry which is preliminary data.</text>
</comment>
<evidence type="ECO:0000256" key="1">
    <source>
        <dbReference type="SAM" id="MobiDB-lite"/>
    </source>
</evidence>
<feature type="compositionally biased region" description="Acidic residues" evidence="1">
    <location>
        <begin position="29"/>
        <end position="38"/>
    </location>
</feature>
<feature type="region of interest" description="Disordered" evidence="1">
    <location>
        <begin position="29"/>
        <end position="52"/>
    </location>
</feature>
<reference evidence="2 3" key="1">
    <citation type="submission" date="2017-03" db="EMBL/GenBank/DDBJ databases">
        <title>Genomes of endolithic fungi from Antarctica.</title>
        <authorList>
            <person name="Coleine C."/>
            <person name="Masonjones S."/>
            <person name="Stajich J.E."/>
        </authorList>
    </citation>
    <scope>NUCLEOTIDE SEQUENCE [LARGE SCALE GENOMIC DNA]</scope>
    <source>
        <strain evidence="2 3">CCFEE 6315</strain>
    </source>
</reference>
<keyword evidence="3" id="KW-1185">Reference proteome</keyword>
<evidence type="ECO:0000313" key="2">
    <source>
        <dbReference type="EMBL" id="TKA21999.1"/>
    </source>
</evidence>
<proteinExistence type="predicted"/>
<dbReference type="EMBL" id="NAJL01000089">
    <property type="protein sequence ID" value="TKA21999.1"/>
    <property type="molecule type" value="Genomic_DNA"/>
</dbReference>
<protein>
    <submittedName>
        <fullName evidence="2">Uncharacterized protein</fullName>
    </submittedName>
</protein>
<organism evidence="2 3">
    <name type="scientific">Salinomyces thailandicus</name>
    <dbReference type="NCBI Taxonomy" id="706561"/>
    <lineage>
        <taxon>Eukaryota</taxon>
        <taxon>Fungi</taxon>
        <taxon>Dikarya</taxon>
        <taxon>Ascomycota</taxon>
        <taxon>Pezizomycotina</taxon>
        <taxon>Dothideomycetes</taxon>
        <taxon>Dothideomycetidae</taxon>
        <taxon>Mycosphaerellales</taxon>
        <taxon>Teratosphaeriaceae</taxon>
        <taxon>Salinomyces</taxon>
    </lineage>
</organism>
<feature type="compositionally biased region" description="Polar residues" evidence="1">
    <location>
        <begin position="41"/>
        <end position="50"/>
    </location>
</feature>
<sequence length="330" mass="37041">MERKIHGLQAGLNKVAKHFSLSDIIDEDDEDDDEEADNDLQMPQSGQLSPLTEKHAPHNFELIMDPNSGPAAIPGSVVSPILAPEVEQNRAAQDVITKGVVTVEQAQGYLEVPLDLRMIEPLRRQSIRLDKIRADWRERFARNKYVGNYPRKGIGLHYHFAKLHLYSIAFRGVGRPGFKAPDSYLNGLPTYFDVMIAFAVVFVLKVSTKYATSVRVDTSEIRSLVAELVEVLKNVTSSMHPRHLLVSVARGAQTLLERCCPRQEVQGPVPLNAHVPMSQPTFDESLYDMSTAWNGSSFDNFSMGEFDFLSTQDAFNVFQPDSQHQEMTQI</sequence>
<name>A0A4V5N319_9PEZI</name>
<dbReference type="OrthoDB" id="4060227at2759"/>
<dbReference type="AlphaFoldDB" id="A0A4V5N319"/>